<evidence type="ECO:0000256" key="1">
    <source>
        <dbReference type="SAM" id="Phobius"/>
    </source>
</evidence>
<dbReference type="AlphaFoldDB" id="A0A4S8FAT6"/>
<gene>
    <name evidence="3" type="ORF">E9531_03200</name>
</gene>
<feature type="transmembrane region" description="Helical" evidence="1">
    <location>
        <begin position="98"/>
        <end position="121"/>
    </location>
</feature>
<keyword evidence="4" id="KW-1185">Reference proteome</keyword>
<dbReference type="InterPro" id="IPR010559">
    <property type="entry name" value="Sig_transdc_His_kin_internal"/>
</dbReference>
<keyword evidence="3" id="KW-0808">Transferase</keyword>
<protein>
    <submittedName>
        <fullName evidence="3">Sensor histidine kinase</fullName>
    </submittedName>
</protein>
<dbReference type="RefSeq" id="WP_136572312.1">
    <property type="nucleotide sequence ID" value="NZ_STFG01000002.1"/>
</dbReference>
<keyword evidence="1" id="KW-0812">Transmembrane</keyword>
<feature type="transmembrane region" description="Helical" evidence="1">
    <location>
        <begin position="133"/>
        <end position="154"/>
    </location>
</feature>
<organism evidence="3 4">
    <name type="scientific">Lampropedia puyangensis</name>
    <dbReference type="NCBI Taxonomy" id="1330072"/>
    <lineage>
        <taxon>Bacteria</taxon>
        <taxon>Pseudomonadati</taxon>
        <taxon>Pseudomonadota</taxon>
        <taxon>Betaproteobacteria</taxon>
        <taxon>Burkholderiales</taxon>
        <taxon>Comamonadaceae</taxon>
        <taxon>Lampropedia</taxon>
    </lineage>
</organism>
<keyword evidence="1" id="KW-0472">Membrane</keyword>
<feature type="transmembrane region" description="Helical" evidence="1">
    <location>
        <begin position="65"/>
        <end position="86"/>
    </location>
</feature>
<dbReference type="InterPro" id="IPR036890">
    <property type="entry name" value="HATPase_C_sf"/>
</dbReference>
<sequence>MNGTKRNILSARAPRAAPAALVLSDKPSLLLFDACHLGVVLRALLLVETPLALIVLFQASTLQEWLGQFAILTGVSMPAVLLWLLLSCLCKHWLNQQVASVQWGFALLLGLMGGLLGMGLFDAFNIHTTTKAAWLAACLSGTGLAALLTSMLVMRQRARQPAQTVAKLAELQSRIRPHFLFNTLNSAIALVRQNPRLAEGMLEDLSDLFHHALKDARSTSSLEKEVEIARQYLRIEGIRFEARLRTSWTIEQEALQASVPPLLLQPLVENAIKHGIEPSVDGGEIHILVRRKGDRVLVRISNTVPNKRSDCAVSDASPKTAGNGIALRNVRARLRLMHDVHADFSARTRGDRYEVAISLPAAPLMGRDDMGCAR</sequence>
<dbReference type="EMBL" id="STFG01000002">
    <property type="protein sequence ID" value="THU04417.1"/>
    <property type="molecule type" value="Genomic_DNA"/>
</dbReference>
<evidence type="ECO:0000313" key="4">
    <source>
        <dbReference type="Proteomes" id="UP000308917"/>
    </source>
</evidence>
<feature type="domain" description="Signal transduction histidine kinase internal region" evidence="2">
    <location>
        <begin position="166"/>
        <end position="244"/>
    </location>
</feature>
<dbReference type="SUPFAM" id="SSF55874">
    <property type="entry name" value="ATPase domain of HSP90 chaperone/DNA topoisomerase II/histidine kinase"/>
    <property type="match status" value="1"/>
</dbReference>
<reference evidence="3 4" key="1">
    <citation type="journal article" date="2015" name="Antonie Van Leeuwenhoek">
        <title>Lampropedia puyangensis sp. nov., isolated from symptomatic bark of Populus ? euramericana canker and emended description of Lampropedia hyalina (Ehrenberg 1832) Lee et al. 2004.</title>
        <authorList>
            <person name="Li Y."/>
            <person name="Wang T."/>
            <person name="Piao C.G."/>
            <person name="Wang L.F."/>
            <person name="Tian G.Z."/>
            <person name="Zhu T.H."/>
            <person name="Guo M.W."/>
        </authorList>
    </citation>
    <scope>NUCLEOTIDE SEQUENCE [LARGE SCALE GENOMIC DNA]</scope>
    <source>
        <strain evidence="3 4">2-bin</strain>
    </source>
</reference>
<dbReference type="InterPro" id="IPR050640">
    <property type="entry name" value="Bact_2-comp_sensor_kinase"/>
</dbReference>
<dbReference type="Proteomes" id="UP000308917">
    <property type="component" value="Unassembled WGS sequence"/>
</dbReference>
<evidence type="ECO:0000259" key="2">
    <source>
        <dbReference type="Pfam" id="PF06580"/>
    </source>
</evidence>
<evidence type="ECO:0000313" key="3">
    <source>
        <dbReference type="EMBL" id="THU04417.1"/>
    </source>
</evidence>
<dbReference type="PANTHER" id="PTHR34220:SF7">
    <property type="entry name" value="SENSOR HISTIDINE KINASE YPDA"/>
    <property type="match status" value="1"/>
</dbReference>
<dbReference type="GO" id="GO:0016020">
    <property type="term" value="C:membrane"/>
    <property type="evidence" value="ECO:0007669"/>
    <property type="project" value="InterPro"/>
</dbReference>
<dbReference type="Pfam" id="PF06580">
    <property type="entry name" value="His_kinase"/>
    <property type="match status" value="1"/>
</dbReference>
<dbReference type="OrthoDB" id="2514702at2"/>
<comment type="caution">
    <text evidence="3">The sequence shown here is derived from an EMBL/GenBank/DDBJ whole genome shotgun (WGS) entry which is preliminary data.</text>
</comment>
<keyword evidence="1" id="KW-1133">Transmembrane helix</keyword>
<dbReference type="GO" id="GO:0000155">
    <property type="term" value="F:phosphorelay sensor kinase activity"/>
    <property type="evidence" value="ECO:0007669"/>
    <property type="project" value="InterPro"/>
</dbReference>
<proteinExistence type="predicted"/>
<dbReference type="Gene3D" id="3.30.565.10">
    <property type="entry name" value="Histidine kinase-like ATPase, C-terminal domain"/>
    <property type="match status" value="1"/>
</dbReference>
<name>A0A4S8FAT6_9BURK</name>
<dbReference type="PANTHER" id="PTHR34220">
    <property type="entry name" value="SENSOR HISTIDINE KINASE YPDA"/>
    <property type="match status" value="1"/>
</dbReference>
<accession>A0A4S8FAT6</accession>
<keyword evidence="3" id="KW-0418">Kinase</keyword>
<feature type="transmembrane region" description="Helical" evidence="1">
    <location>
        <begin position="39"/>
        <end position="59"/>
    </location>
</feature>